<proteinExistence type="predicted"/>
<dbReference type="KEGG" id="apln:108743201"/>
<dbReference type="GO" id="GO:0062129">
    <property type="term" value="C:chitin-based extracellular matrix"/>
    <property type="evidence" value="ECO:0007669"/>
    <property type="project" value="TreeGrafter"/>
</dbReference>
<dbReference type="PRINTS" id="PR00947">
    <property type="entry name" value="CUTICLE"/>
</dbReference>
<reference evidence="5" key="1">
    <citation type="submission" date="2025-08" db="UniProtKB">
        <authorList>
            <consortium name="RefSeq"/>
        </authorList>
    </citation>
    <scope>IDENTIFICATION</scope>
    <source>
        <tissue evidence="5">Entire body</tissue>
    </source>
</reference>
<evidence type="ECO:0000256" key="2">
    <source>
        <dbReference type="PROSITE-ProRule" id="PRU00497"/>
    </source>
</evidence>
<dbReference type="PANTHER" id="PTHR10380:SF173">
    <property type="entry name" value="CUTICULAR PROTEIN 47EF, ISOFORM C-RELATED"/>
    <property type="match status" value="1"/>
</dbReference>
<dbReference type="InterPro" id="IPR000618">
    <property type="entry name" value="Insect_cuticle"/>
</dbReference>
<dbReference type="InterPro" id="IPR050468">
    <property type="entry name" value="Cuticle_Struct_Prot"/>
</dbReference>
<feature type="signal peptide" evidence="3">
    <location>
        <begin position="1"/>
        <end position="16"/>
    </location>
</feature>
<name>A0A7F5QX10_AGRPL</name>
<evidence type="ECO:0000256" key="1">
    <source>
        <dbReference type="ARBA" id="ARBA00022460"/>
    </source>
</evidence>
<dbReference type="RefSeq" id="XP_025829695.1">
    <property type="nucleotide sequence ID" value="XM_025973910.1"/>
</dbReference>
<dbReference type="OrthoDB" id="6629557at2759"/>
<dbReference type="PANTHER" id="PTHR10380">
    <property type="entry name" value="CUTICLE PROTEIN"/>
    <property type="match status" value="1"/>
</dbReference>
<organism evidence="4 5">
    <name type="scientific">Agrilus planipennis</name>
    <name type="common">Emerald ash borer</name>
    <name type="synonym">Agrilus marcopoli</name>
    <dbReference type="NCBI Taxonomy" id="224129"/>
    <lineage>
        <taxon>Eukaryota</taxon>
        <taxon>Metazoa</taxon>
        <taxon>Ecdysozoa</taxon>
        <taxon>Arthropoda</taxon>
        <taxon>Hexapoda</taxon>
        <taxon>Insecta</taxon>
        <taxon>Pterygota</taxon>
        <taxon>Neoptera</taxon>
        <taxon>Endopterygota</taxon>
        <taxon>Coleoptera</taxon>
        <taxon>Polyphaga</taxon>
        <taxon>Elateriformia</taxon>
        <taxon>Buprestoidea</taxon>
        <taxon>Buprestidae</taxon>
        <taxon>Agrilinae</taxon>
        <taxon>Agrilus</taxon>
    </lineage>
</organism>
<dbReference type="GeneID" id="108743201"/>
<dbReference type="PROSITE" id="PS51155">
    <property type="entry name" value="CHIT_BIND_RR_2"/>
    <property type="match status" value="1"/>
</dbReference>
<sequence length="144" mass="15506">MFAPLVLIFCVGFATAFPAISISREELARFVQNPATAYILTYNRNDDPSRGYEYEVDQSDGQRKYEQAQVVNAGTDQESIAVKGFFSYLGPDGIIYTVGYTADENGFQAEGEHLNNSANAKRRTPQLGIPSAAVASLAGGGLGK</sequence>
<keyword evidence="4" id="KW-1185">Reference proteome</keyword>
<dbReference type="AlphaFoldDB" id="A0A7F5QX10"/>
<dbReference type="Proteomes" id="UP000192223">
    <property type="component" value="Unplaced"/>
</dbReference>
<dbReference type="InterPro" id="IPR031311">
    <property type="entry name" value="CHIT_BIND_RR_consensus"/>
</dbReference>
<keyword evidence="3" id="KW-0732">Signal</keyword>
<protein>
    <submittedName>
        <fullName evidence="5">Cuticle protein CP14.6-like</fullName>
    </submittedName>
</protein>
<evidence type="ECO:0000313" key="4">
    <source>
        <dbReference type="Proteomes" id="UP000192223"/>
    </source>
</evidence>
<dbReference type="Pfam" id="PF00379">
    <property type="entry name" value="Chitin_bind_4"/>
    <property type="match status" value="1"/>
</dbReference>
<dbReference type="GO" id="GO:0008010">
    <property type="term" value="F:structural constituent of chitin-based larval cuticle"/>
    <property type="evidence" value="ECO:0007669"/>
    <property type="project" value="TreeGrafter"/>
</dbReference>
<dbReference type="PROSITE" id="PS00233">
    <property type="entry name" value="CHIT_BIND_RR_1"/>
    <property type="match status" value="1"/>
</dbReference>
<dbReference type="InParanoid" id="A0A7F5QX10"/>
<evidence type="ECO:0000313" key="5">
    <source>
        <dbReference type="RefSeq" id="XP_025829695.1"/>
    </source>
</evidence>
<accession>A0A7F5QX10</accession>
<feature type="chain" id="PRO_5028985118" evidence="3">
    <location>
        <begin position="17"/>
        <end position="144"/>
    </location>
</feature>
<evidence type="ECO:0000256" key="3">
    <source>
        <dbReference type="SAM" id="SignalP"/>
    </source>
</evidence>
<keyword evidence="1 2" id="KW-0193">Cuticle</keyword>
<gene>
    <name evidence="5" type="primary">LOC108743201</name>
</gene>